<dbReference type="EMBL" id="SEOQ01000002">
    <property type="protein sequence ID" value="TFY72904.1"/>
    <property type="molecule type" value="Genomic_DNA"/>
</dbReference>
<evidence type="ECO:0000256" key="1">
    <source>
        <dbReference type="SAM" id="MobiDB-lite"/>
    </source>
</evidence>
<evidence type="ECO:0000313" key="2">
    <source>
        <dbReference type="EMBL" id="TFY72904.1"/>
    </source>
</evidence>
<keyword evidence="3" id="KW-1185">Reference proteome</keyword>
<name>A0A4Y9ZEL5_9AGAM</name>
<dbReference type="Proteomes" id="UP000298327">
    <property type="component" value="Unassembled WGS sequence"/>
</dbReference>
<comment type="caution">
    <text evidence="2">The sequence shown here is derived from an EMBL/GenBank/DDBJ whole genome shotgun (WGS) entry which is preliminary data.</text>
</comment>
<proteinExistence type="predicted"/>
<feature type="region of interest" description="Disordered" evidence="1">
    <location>
        <begin position="265"/>
        <end position="286"/>
    </location>
</feature>
<protein>
    <recommendedName>
        <fullName evidence="4">F-box domain-containing protein</fullName>
    </recommendedName>
</protein>
<evidence type="ECO:0008006" key="4">
    <source>
        <dbReference type="Google" id="ProtNLM"/>
    </source>
</evidence>
<organism evidence="2 3">
    <name type="scientific">Dentipellis fragilis</name>
    <dbReference type="NCBI Taxonomy" id="205917"/>
    <lineage>
        <taxon>Eukaryota</taxon>
        <taxon>Fungi</taxon>
        <taxon>Dikarya</taxon>
        <taxon>Basidiomycota</taxon>
        <taxon>Agaricomycotina</taxon>
        <taxon>Agaricomycetes</taxon>
        <taxon>Russulales</taxon>
        <taxon>Hericiaceae</taxon>
        <taxon>Dentipellis</taxon>
    </lineage>
</organism>
<dbReference type="AlphaFoldDB" id="A0A4Y9ZEL5"/>
<accession>A0A4Y9ZEL5</accession>
<sequence length="286" mass="30845">MASSLDAPHVFHGFPVELVRDIFEYAASSKPSSACALSLVCTSSRSWIEPILYGTVVIESARALKAFAATITTKPSEFVALRVKHLGIFATGPLPAIHSVLSACQGVTSLACGFSLPSYAKQYQASPCAMVPREQHLLSLSCSEGWDPTLLGTSLTHLRIHLTAGSWDPSRLNGLSRLPSLSHLAIVYRQGDGSLAFLLPILHEILSNIPLHLLLLQVMGRPPRGQLDLTQRINHIALEELEDIRLIAEPAPFSTVRQWEDAARGGSGVWSSADTEVARRQAGSAP</sequence>
<reference evidence="2 3" key="1">
    <citation type="submission" date="2019-02" db="EMBL/GenBank/DDBJ databases">
        <title>Genome sequencing of the rare red list fungi Dentipellis fragilis.</title>
        <authorList>
            <person name="Buettner E."/>
            <person name="Kellner H."/>
        </authorList>
    </citation>
    <scope>NUCLEOTIDE SEQUENCE [LARGE SCALE GENOMIC DNA]</scope>
    <source>
        <strain evidence="2 3">DSM 105465</strain>
    </source>
</reference>
<dbReference type="OrthoDB" id="3145912at2759"/>
<evidence type="ECO:0000313" key="3">
    <source>
        <dbReference type="Proteomes" id="UP000298327"/>
    </source>
</evidence>
<gene>
    <name evidence="2" type="ORF">EVG20_g57</name>
</gene>